<accession>A0ACC1T9S6</accession>
<protein>
    <submittedName>
        <fullName evidence="1">Uncharacterized protein</fullName>
    </submittedName>
</protein>
<reference evidence="1" key="1">
    <citation type="submission" date="2022-07" db="EMBL/GenBank/DDBJ databases">
        <title>Genome Sequence of Phlebia brevispora.</title>
        <authorList>
            <person name="Buettner E."/>
        </authorList>
    </citation>
    <scope>NUCLEOTIDE SEQUENCE</scope>
    <source>
        <strain evidence="1">MPL23</strain>
    </source>
</reference>
<proteinExistence type="predicted"/>
<gene>
    <name evidence="1" type="ORF">NM688_g2127</name>
</gene>
<keyword evidence="2" id="KW-1185">Reference proteome</keyword>
<name>A0ACC1T9S6_9APHY</name>
<dbReference type="EMBL" id="JANHOG010000257">
    <property type="protein sequence ID" value="KAJ3556261.1"/>
    <property type="molecule type" value="Genomic_DNA"/>
</dbReference>
<evidence type="ECO:0000313" key="1">
    <source>
        <dbReference type="EMBL" id="KAJ3556261.1"/>
    </source>
</evidence>
<sequence>MDIRSTGVVLSMFSHAATTPDKGLPRKCRIKNASYDFLLRCRLGLPANLACMTGARTLLASTDSLILYLPFRRLSFSGFPVNCYAYARPSDMSMSQHSRETDSAGIARTFLPASASVAYNSGLAALSDFNREGNMQHLDKAVEKLTEGITLRSTLHGRDGAEDFGDACWIWRMTCGSALMVRYTTLWCLEDLDAASEQLKEAARTCPSSEPRRVAVLGALGDNLKTSFDIRRDPNVLAATIDIQRELLTLTPSFLPQRAAALKTLALCLQARYDLENIQEDQEASIELFREALAVDPENANHWMARNCLGRALLERGQRLTAIQDLNEAVALQREAERSCPPPSMVQCLRDLADTLVARFKQTKGMRDLDEAIQIYRKALDSIAQLPTTSGFYGDYAWCPLEMAASSDAQNHDSSRRQRLSLLPNLSQALAARFNVLGKFEDVDEMIRVAHESMEIPSEDAIVLASSQLQLDAEIPWTNFASLSMAFGIRFSFSGDIKDLDKAVLWREKSLERCLSDEDLCENLHSLGHTLSLRYRQTHVEGDIAESIRQHRSGLALRSAGHPKLWLSLQDLGVALISTNNVALQLREIDEAIACFRQATNILPQSHDDHARGTLRHNLAYALQTRARRLGNIDELDESIQMHEEAVSFLRPTDPLEAADLCVVPHNAALAHVWRYKHSPVQSPDDLKIAIEYEEEALKRVPSNHHLYSRILRGLADVCLLQSPWSRDPFQYFERAVASQASPARLRLEVAIDWVRHAREVHHPSALDGYRQLLSLLDRCLMLYTTIESQHNFLVKLPRDLSSDACATALEAGEIETAVELLEQGRGLLWGRLTRFRHPLEALREIDAALANEFETSSKDLEELTIASSASDLLLSRSNDATTMLIEPETDPNARLHMVSERWEQSVNQIRQIEGFSSFLKTVTFSELRHAAADGPVIVVNVCNCRSDAIIVRYSQPPIPVPLPRAKLERIMNVAQRLSDTLSMLHGNAAARRRMLPSGQRGSDDEIQDPHEDVGIRSSSSSTPIPSKRMHVEIKKILQILWEDIVEPIACQLKDLGVKLKSRIWWYPTSVLWRLPLHAAGPYISAKDEPTFHDLYVSSYMPTFTRALLSRSVAQKSAQAFPPSLLVVGVPGDPGQDTFLPEVEEELCRIIDLSKQRLSSLHLLLSENATAEAIQQDLPTHAWAHLTCHGYQNPEPFNSYFELHNSKRISLKDIMQSNLPRAELAFLSACNTATGDQVFDEVIHLAAAMQFCGFHSVIGTMWPMVDEDGPEITGAFYHYMFSAPNGSVDFRNSAEALHHAVECLRQKKGVTIDRWIAFVHYGL</sequence>
<comment type="caution">
    <text evidence="1">The sequence shown here is derived from an EMBL/GenBank/DDBJ whole genome shotgun (WGS) entry which is preliminary data.</text>
</comment>
<evidence type="ECO:0000313" key="2">
    <source>
        <dbReference type="Proteomes" id="UP001148662"/>
    </source>
</evidence>
<organism evidence="1 2">
    <name type="scientific">Phlebia brevispora</name>
    <dbReference type="NCBI Taxonomy" id="194682"/>
    <lineage>
        <taxon>Eukaryota</taxon>
        <taxon>Fungi</taxon>
        <taxon>Dikarya</taxon>
        <taxon>Basidiomycota</taxon>
        <taxon>Agaricomycotina</taxon>
        <taxon>Agaricomycetes</taxon>
        <taxon>Polyporales</taxon>
        <taxon>Meruliaceae</taxon>
        <taxon>Phlebia</taxon>
    </lineage>
</organism>
<dbReference type="Proteomes" id="UP001148662">
    <property type="component" value="Unassembled WGS sequence"/>
</dbReference>